<name>A0ABV1RQV3_9BACT</name>
<evidence type="ECO:0000313" key="2">
    <source>
        <dbReference type="Proteomes" id="UP001476807"/>
    </source>
</evidence>
<accession>A0ABV1RQV3</accession>
<evidence type="ECO:0000313" key="1">
    <source>
        <dbReference type="EMBL" id="MER2996735.1"/>
    </source>
</evidence>
<proteinExistence type="predicted"/>
<dbReference type="EMBL" id="JBEOKT010000003">
    <property type="protein sequence ID" value="MER2996735.1"/>
    <property type="molecule type" value="Genomic_DNA"/>
</dbReference>
<sequence length="120" mass="13496">MLKQKQNIATTLLLLVWAAMFCFSVSVTLHKQPAKATYIYSSAFENNEKLTSEEKSHPVAWTEQSNTQVVSSHVESYSHLFTTVFQLTRPQTSYVGKKTVKALLAFASATIRFRILPNAP</sequence>
<reference evidence="1 2" key="1">
    <citation type="submission" date="2024-06" db="EMBL/GenBank/DDBJ databases">
        <title>Pontibacter populi HYL7-15.</title>
        <authorList>
            <person name="Kim M.K."/>
        </authorList>
    </citation>
    <scope>NUCLEOTIDE SEQUENCE [LARGE SCALE GENOMIC DNA]</scope>
    <source>
        <strain evidence="1 2">HYL7-15</strain>
    </source>
</reference>
<dbReference type="Proteomes" id="UP001476807">
    <property type="component" value="Unassembled WGS sequence"/>
</dbReference>
<gene>
    <name evidence="1" type="ORF">ABS362_04210</name>
</gene>
<organism evidence="1 2">
    <name type="scientific">Pontibacter populi</name>
    <dbReference type="NCBI Taxonomy" id="890055"/>
    <lineage>
        <taxon>Bacteria</taxon>
        <taxon>Pseudomonadati</taxon>
        <taxon>Bacteroidota</taxon>
        <taxon>Cytophagia</taxon>
        <taxon>Cytophagales</taxon>
        <taxon>Hymenobacteraceae</taxon>
        <taxon>Pontibacter</taxon>
    </lineage>
</organism>
<dbReference type="RefSeq" id="WP_350411056.1">
    <property type="nucleotide sequence ID" value="NZ_JBEOKT010000003.1"/>
</dbReference>
<keyword evidence="2" id="KW-1185">Reference proteome</keyword>
<comment type="caution">
    <text evidence="1">The sequence shown here is derived from an EMBL/GenBank/DDBJ whole genome shotgun (WGS) entry which is preliminary data.</text>
</comment>
<protein>
    <submittedName>
        <fullName evidence="1">Uncharacterized protein</fullName>
    </submittedName>
</protein>